<gene>
    <name evidence="4" type="ORF">F8568_043165</name>
</gene>
<dbReference type="Gene3D" id="3.40.50.720">
    <property type="entry name" value="NAD(P)-binding Rossmann-like Domain"/>
    <property type="match status" value="1"/>
</dbReference>
<dbReference type="RefSeq" id="WP_151599940.1">
    <property type="nucleotide sequence ID" value="NZ_WBMS02000061.1"/>
</dbReference>
<dbReference type="InterPro" id="IPR002347">
    <property type="entry name" value="SDR_fam"/>
</dbReference>
<protein>
    <submittedName>
        <fullName evidence="4">SDR family NAD(P)-dependent oxidoreductase</fullName>
    </submittedName>
</protein>
<dbReference type="Proteomes" id="UP000462055">
    <property type="component" value="Unassembled WGS sequence"/>
</dbReference>
<evidence type="ECO:0000256" key="2">
    <source>
        <dbReference type="ARBA" id="ARBA00023002"/>
    </source>
</evidence>
<comment type="similarity">
    <text evidence="1 3">Belongs to the short-chain dehydrogenases/reductases (SDR) family.</text>
</comment>
<proteinExistence type="inferred from homology"/>
<dbReference type="SUPFAM" id="SSF51735">
    <property type="entry name" value="NAD(P)-binding Rossmann-fold domains"/>
    <property type="match status" value="1"/>
</dbReference>
<dbReference type="GO" id="GO:0016020">
    <property type="term" value="C:membrane"/>
    <property type="evidence" value="ECO:0007669"/>
    <property type="project" value="TreeGrafter"/>
</dbReference>
<name>A0A6I4MLC9_9ACTN</name>
<dbReference type="PANTHER" id="PTHR44196:SF1">
    <property type="entry name" value="DEHYDROGENASE_REDUCTASE SDR FAMILY MEMBER 7B"/>
    <property type="match status" value="1"/>
</dbReference>
<keyword evidence="2" id="KW-0560">Oxidoreductase</keyword>
<dbReference type="AlphaFoldDB" id="A0A6I4MLC9"/>
<dbReference type="InterPro" id="IPR036291">
    <property type="entry name" value="NAD(P)-bd_dom_sf"/>
</dbReference>
<evidence type="ECO:0000256" key="1">
    <source>
        <dbReference type="ARBA" id="ARBA00006484"/>
    </source>
</evidence>
<reference evidence="4" key="1">
    <citation type="submission" date="2019-12" db="EMBL/GenBank/DDBJ databases">
        <title>Actinomadura physcomitrii sp. nov., a novel actinomycete isolated from moss [Physcomitrium sphaericum (Ludw) Fuernr].</title>
        <authorList>
            <person name="Zhuang X."/>
        </authorList>
    </citation>
    <scope>NUCLEOTIDE SEQUENCE [LARGE SCALE GENOMIC DNA]</scope>
    <source>
        <strain evidence="4">LD22</strain>
    </source>
</reference>
<comment type="caution">
    <text evidence="4">The sequence shown here is derived from an EMBL/GenBank/DDBJ whole genome shotgun (WGS) entry which is preliminary data.</text>
</comment>
<evidence type="ECO:0000256" key="3">
    <source>
        <dbReference type="RuleBase" id="RU000363"/>
    </source>
</evidence>
<organism evidence="4 5">
    <name type="scientific">Actinomadura physcomitrii</name>
    <dbReference type="NCBI Taxonomy" id="2650748"/>
    <lineage>
        <taxon>Bacteria</taxon>
        <taxon>Bacillati</taxon>
        <taxon>Actinomycetota</taxon>
        <taxon>Actinomycetes</taxon>
        <taxon>Streptosporangiales</taxon>
        <taxon>Thermomonosporaceae</taxon>
        <taxon>Actinomadura</taxon>
    </lineage>
</organism>
<dbReference type="EMBL" id="WBMS02000061">
    <property type="protein sequence ID" value="MWA07028.1"/>
    <property type="molecule type" value="Genomic_DNA"/>
</dbReference>
<dbReference type="GO" id="GO:0016491">
    <property type="term" value="F:oxidoreductase activity"/>
    <property type="evidence" value="ECO:0007669"/>
    <property type="project" value="UniProtKB-KW"/>
</dbReference>
<dbReference type="PANTHER" id="PTHR44196">
    <property type="entry name" value="DEHYDROGENASE/REDUCTASE SDR FAMILY MEMBER 7B"/>
    <property type="match status" value="1"/>
</dbReference>
<keyword evidence="5" id="KW-1185">Reference proteome</keyword>
<dbReference type="CDD" id="cd05233">
    <property type="entry name" value="SDR_c"/>
    <property type="match status" value="1"/>
</dbReference>
<dbReference type="PRINTS" id="PR00080">
    <property type="entry name" value="SDRFAMILY"/>
</dbReference>
<accession>A0A6I4MLC9</accession>
<evidence type="ECO:0000313" key="4">
    <source>
        <dbReference type="EMBL" id="MWA07028.1"/>
    </source>
</evidence>
<dbReference type="FunFam" id="3.40.50.720:FF:000084">
    <property type="entry name" value="Short-chain dehydrogenase reductase"/>
    <property type="match status" value="1"/>
</dbReference>
<sequence>MRDLKGKVAVVTGAAEGIGAGIARALAAHGAHVVIADINAQGAEALADELAAADVRTLGLHCDVSDRTAVEALADQAFDAFGHVDIVVNNAGVLPPIKRVVDIDERDARWVLEVNVLGVLHGCSVFGRRFVEQGSPAHILNTGSENSLGLPHTGAGMYTASKHAVLGLSDVLRNELPDHIGVSVLCPGMVATRLAGNVRNRPERFGGAITPARDGAQHGMDPDEVGRRAVEGIRRGDFYIVTHPPVIELAKERWLEISAAFAAQAPRFEGDESLDTRAQIRRLRRPSATNPG</sequence>
<dbReference type="PRINTS" id="PR00081">
    <property type="entry name" value="GDHRDH"/>
</dbReference>
<evidence type="ECO:0000313" key="5">
    <source>
        <dbReference type="Proteomes" id="UP000462055"/>
    </source>
</evidence>
<dbReference type="Pfam" id="PF00106">
    <property type="entry name" value="adh_short"/>
    <property type="match status" value="1"/>
</dbReference>